<evidence type="ECO:0000313" key="13">
    <source>
        <dbReference type="Proteomes" id="UP000469292"/>
    </source>
</evidence>
<dbReference type="Gene3D" id="1.20.1250.20">
    <property type="entry name" value="MFS general substrate transporter like domains"/>
    <property type="match status" value="1"/>
</dbReference>
<gene>
    <name evidence="12" type="ORF">F6S87_05960</name>
</gene>
<evidence type="ECO:0000256" key="8">
    <source>
        <dbReference type="ARBA" id="ARBA00040914"/>
    </source>
</evidence>
<feature type="domain" description="Major facilitator superfamily (MFS) profile" evidence="11">
    <location>
        <begin position="57"/>
        <end position="494"/>
    </location>
</feature>
<keyword evidence="13" id="KW-1185">Reference proteome</keyword>
<dbReference type="PANTHER" id="PTHR23513:SF9">
    <property type="entry name" value="ENTEROBACTIN EXPORTER ENTS"/>
    <property type="match status" value="1"/>
</dbReference>
<keyword evidence="6 10" id="KW-0472">Membrane</keyword>
<feature type="transmembrane region" description="Helical" evidence="10">
    <location>
        <begin position="283"/>
        <end position="307"/>
    </location>
</feature>
<evidence type="ECO:0000256" key="3">
    <source>
        <dbReference type="ARBA" id="ARBA00022475"/>
    </source>
</evidence>
<evidence type="ECO:0000313" key="12">
    <source>
        <dbReference type="EMBL" id="NEG70141.1"/>
    </source>
</evidence>
<dbReference type="InterPro" id="IPR020846">
    <property type="entry name" value="MFS_dom"/>
</dbReference>
<dbReference type="GO" id="GO:0022857">
    <property type="term" value="F:transmembrane transporter activity"/>
    <property type="evidence" value="ECO:0007669"/>
    <property type="project" value="InterPro"/>
</dbReference>
<reference evidence="12 13" key="1">
    <citation type="submission" date="2019-09" db="EMBL/GenBank/DDBJ databases">
        <title>Phylogenetic characterization of a novel taxon of the genus Bifidobacterium: Bifidobacterium choloepi sp. nov.</title>
        <authorList>
            <person name="Modesto M."/>
            <person name="Satti M."/>
        </authorList>
    </citation>
    <scope>NUCLEOTIDE SEQUENCE [LARGE SCALE GENOMIC DNA]</scope>
    <source>
        <strain evidence="12 13">BRDM6</strain>
    </source>
</reference>
<keyword evidence="2" id="KW-0813">Transport</keyword>
<evidence type="ECO:0000256" key="10">
    <source>
        <dbReference type="SAM" id="Phobius"/>
    </source>
</evidence>
<feature type="transmembrane region" description="Helical" evidence="10">
    <location>
        <begin position="406"/>
        <end position="428"/>
    </location>
</feature>
<feature type="transmembrane region" description="Helical" evidence="10">
    <location>
        <begin position="196"/>
        <end position="218"/>
    </location>
</feature>
<dbReference type="RefSeq" id="WP_163227738.1">
    <property type="nucleotide sequence ID" value="NZ_VYSG01000002.1"/>
</dbReference>
<keyword evidence="5 10" id="KW-1133">Transmembrane helix</keyword>
<keyword evidence="4 10" id="KW-0812">Transmembrane</keyword>
<sequence>MTSIPEDAETVEPAGTPVSSTSPHSSNSTAASSAATVTTDVPSARPAGPATRPWRRRVALLLVGQALSLAGSSIVQYAVSWTLVMRTDSGAVVTATMLCSCLPQAVLSLFGGVWSDRWRRKTLIMLPDGLIAAATVVLALLLRAAGDAGNGNAGGPAALAAILVILAIRSAGAGVQTPAVQSFIPDVAPEDRLLRVNSINGTIQSANMLAAPAIAAVLVNVLPLWTILFVDVATAVIGIGFVALIRVPDRRTAHDSRGAGSVGTVFADLAAGVRYMWHHRVVRAVLLGYFAVCLLNTAPMNLTLVLVNRAFAGQTFQLGGWLSLTTSADKLAADELCWSVGMVLGGLVLSTFGSRNMPDTASAPPDGAGERRKRPAPRQLLVLAVVIAAMGVLTAGLGLAPTLGAYMAVDGLLGVATSFTAPPTFTLLQQQTPADMQGRVFGLLTTFSSFGTPLGLLVFGPLADIVPVRSVFVAGGLLTIPAGMLMLAAGAPSRRRVALPKRRP</sequence>
<feature type="transmembrane region" description="Helical" evidence="10">
    <location>
        <begin position="471"/>
        <end position="493"/>
    </location>
</feature>
<accession>A0A6I5N8I7</accession>
<feature type="transmembrane region" description="Helical" evidence="10">
    <location>
        <begin position="440"/>
        <end position="459"/>
    </location>
</feature>
<feature type="compositionally biased region" description="Low complexity" evidence="9">
    <location>
        <begin position="16"/>
        <end position="44"/>
    </location>
</feature>
<dbReference type="PROSITE" id="PS50850">
    <property type="entry name" value="MFS"/>
    <property type="match status" value="1"/>
</dbReference>
<dbReference type="AlphaFoldDB" id="A0A6I5N8I7"/>
<evidence type="ECO:0000256" key="1">
    <source>
        <dbReference type="ARBA" id="ARBA00004429"/>
    </source>
</evidence>
<feature type="compositionally biased region" description="Acidic residues" evidence="9">
    <location>
        <begin position="1"/>
        <end position="10"/>
    </location>
</feature>
<feature type="region of interest" description="Disordered" evidence="9">
    <location>
        <begin position="1"/>
        <end position="50"/>
    </location>
</feature>
<evidence type="ECO:0000256" key="7">
    <source>
        <dbReference type="ARBA" id="ARBA00038075"/>
    </source>
</evidence>
<organism evidence="12 13">
    <name type="scientific">Bifidobacterium choloepi</name>
    <dbReference type="NCBI Taxonomy" id="2614131"/>
    <lineage>
        <taxon>Bacteria</taxon>
        <taxon>Bacillati</taxon>
        <taxon>Actinomycetota</taxon>
        <taxon>Actinomycetes</taxon>
        <taxon>Bifidobacteriales</taxon>
        <taxon>Bifidobacteriaceae</taxon>
        <taxon>Bifidobacterium</taxon>
    </lineage>
</organism>
<dbReference type="SUPFAM" id="SSF103473">
    <property type="entry name" value="MFS general substrate transporter"/>
    <property type="match status" value="1"/>
</dbReference>
<feature type="transmembrane region" description="Helical" evidence="10">
    <location>
        <begin position="224"/>
        <end position="247"/>
    </location>
</feature>
<evidence type="ECO:0000256" key="2">
    <source>
        <dbReference type="ARBA" id="ARBA00022448"/>
    </source>
</evidence>
<name>A0A6I5N8I7_9BIFI</name>
<feature type="transmembrane region" description="Helical" evidence="10">
    <location>
        <begin position="58"/>
        <end position="79"/>
    </location>
</feature>
<proteinExistence type="inferred from homology"/>
<evidence type="ECO:0000256" key="9">
    <source>
        <dbReference type="SAM" id="MobiDB-lite"/>
    </source>
</evidence>
<comment type="caution">
    <text evidence="12">The sequence shown here is derived from an EMBL/GenBank/DDBJ whole genome shotgun (WGS) entry which is preliminary data.</text>
</comment>
<dbReference type="Pfam" id="PF07690">
    <property type="entry name" value="MFS_1"/>
    <property type="match status" value="2"/>
</dbReference>
<feature type="transmembrane region" description="Helical" evidence="10">
    <location>
        <begin position="123"/>
        <end position="145"/>
    </location>
</feature>
<protein>
    <recommendedName>
        <fullName evidence="8">Multidrug efflux pump Tap</fullName>
    </recommendedName>
</protein>
<dbReference type="Proteomes" id="UP000469292">
    <property type="component" value="Unassembled WGS sequence"/>
</dbReference>
<feature type="transmembrane region" description="Helical" evidence="10">
    <location>
        <begin position="380"/>
        <end position="400"/>
    </location>
</feature>
<dbReference type="InterPro" id="IPR011701">
    <property type="entry name" value="MFS"/>
</dbReference>
<dbReference type="EMBL" id="VYSG01000002">
    <property type="protein sequence ID" value="NEG70141.1"/>
    <property type="molecule type" value="Genomic_DNA"/>
</dbReference>
<dbReference type="InterPro" id="IPR036259">
    <property type="entry name" value="MFS_trans_sf"/>
</dbReference>
<comment type="similarity">
    <text evidence="7">Belongs to the major facilitator superfamily. Drug:H(+) antiporter-3 (DHA3) (TC 2.A.1.21) family.</text>
</comment>
<comment type="subcellular location">
    <subcellularLocation>
        <location evidence="1">Cell inner membrane</location>
        <topology evidence="1">Multi-pass membrane protein</topology>
    </subcellularLocation>
</comment>
<dbReference type="PANTHER" id="PTHR23513">
    <property type="entry name" value="INTEGRAL MEMBRANE EFFLUX PROTEIN-RELATED"/>
    <property type="match status" value="1"/>
</dbReference>
<evidence type="ECO:0000256" key="4">
    <source>
        <dbReference type="ARBA" id="ARBA00022692"/>
    </source>
</evidence>
<evidence type="ECO:0000256" key="6">
    <source>
        <dbReference type="ARBA" id="ARBA00023136"/>
    </source>
</evidence>
<feature type="transmembrane region" description="Helical" evidence="10">
    <location>
        <begin position="157"/>
        <end position="175"/>
    </location>
</feature>
<feature type="transmembrane region" description="Helical" evidence="10">
    <location>
        <begin position="91"/>
        <end position="111"/>
    </location>
</feature>
<dbReference type="GO" id="GO:0005886">
    <property type="term" value="C:plasma membrane"/>
    <property type="evidence" value="ECO:0007669"/>
    <property type="project" value="UniProtKB-SubCell"/>
</dbReference>
<keyword evidence="3" id="KW-1003">Cell membrane</keyword>
<evidence type="ECO:0000256" key="5">
    <source>
        <dbReference type="ARBA" id="ARBA00022989"/>
    </source>
</evidence>
<dbReference type="CDD" id="cd06173">
    <property type="entry name" value="MFS_MefA_like"/>
    <property type="match status" value="1"/>
</dbReference>
<evidence type="ECO:0000259" key="11">
    <source>
        <dbReference type="PROSITE" id="PS50850"/>
    </source>
</evidence>